<accession>A0A3N4MQ72</accession>
<dbReference type="Gene3D" id="1.10.10.880">
    <property type="entry name" value="Anti sigma-E protein RseA, N-terminal domain"/>
    <property type="match status" value="1"/>
</dbReference>
<protein>
    <submittedName>
        <fullName evidence="3">Anti-sigma factor</fullName>
    </submittedName>
</protein>
<evidence type="ECO:0000256" key="1">
    <source>
        <dbReference type="SAM" id="Phobius"/>
    </source>
</evidence>
<keyword evidence="4" id="KW-1185">Reference proteome</keyword>
<dbReference type="InterPro" id="IPR036147">
    <property type="entry name" value="Anti-sigma_E_RseA_N_sf"/>
</dbReference>
<dbReference type="Proteomes" id="UP000272412">
    <property type="component" value="Unassembled WGS sequence"/>
</dbReference>
<proteinExistence type="predicted"/>
<dbReference type="KEGG" id="nwx:CGZ65_06940"/>
<dbReference type="EMBL" id="RPFL01000023">
    <property type="protein sequence ID" value="RPD85984.1"/>
    <property type="molecule type" value="Genomic_DNA"/>
</dbReference>
<dbReference type="GO" id="GO:0016989">
    <property type="term" value="F:sigma factor antagonist activity"/>
    <property type="evidence" value="ECO:0007669"/>
    <property type="project" value="InterPro"/>
</dbReference>
<feature type="transmembrane region" description="Helical" evidence="1">
    <location>
        <begin position="100"/>
        <end position="121"/>
    </location>
</feature>
<dbReference type="OrthoDB" id="8606663at2"/>
<keyword evidence="1" id="KW-0812">Transmembrane</keyword>
<dbReference type="CDD" id="cd16328">
    <property type="entry name" value="RseA_N"/>
    <property type="match status" value="1"/>
</dbReference>
<sequence length="196" mass="21619">MTTINNKDKYEYVSIAMDNEDLSDEMLDKLLADDEAGQKWYEYHLISDCMKQQAVGRNADFMQSEVFTAALAEISREHQANYAANASNLTSKQSKASNHAFKGFAAAASLAAVAVSVWQFWPQADTQQMTPVAVEKQQQQVDQNIVPVRAVAENKAASDVVVPNAAEQLSIQKQQNTAVRVESQAVINTPPKEIVQ</sequence>
<dbReference type="SUPFAM" id="SSF89069">
    <property type="entry name" value="N-terminal, cytoplasmic domain of anti-sigmaE factor RseA"/>
    <property type="match status" value="1"/>
</dbReference>
<name>A0A3N4MQ72_9NEIS</name>
<dbReference type="RefSeq" id="WP_096295332.1">
    <property type="nucleotide sequence ID" value="NZ_CP023429.1"/>
</dbReference>
<feature type="domain" description="Anti sigma-E protein RseA N-terminal" evidence="2">
    <location>
        <begin position="11"/>
        <end position="93"/>
    </location>
</feature>
<reference evidence="3 4" key="1">
    <citation type="submission" date="2018-11" db="EMBL/GenBank/DDBJ databases">
        <title>Neisseria weixii sp. nov. isolated from the rectal contents of plateau pika (Ochotona cruzoniae).</title>
        <authorList>
            <person name="Zhang G."/>
        </authorList>
    </citation>
    <scope>NUCLEOTIDE SEQUENCE [LARGE SCALE GENOMIC DNA]</scope>
    <source>
        <strain evidence="3 4">10009</strain>
    </source>
</reference>
<organism evidence="3 4">
    <name type="scientific">Neisseria weixii</name>
    <dbReference type="NCBI Taxonomy" id="1853276"/>
    <lineage>
        <taxon>Bacteria</taxon>
        <taxon>Pseudomonadati</taxon>
        <taxon>Pseudomonadota</taxon>
        <taxon>Betaproteobacteria</taxon>
        <taxon>Neisseriales</taxon>
        <taxon>Neisseriaceae</taxon>
        <taxon>Neisseria</taxon>
    </lineage>
</organism>
<gene>
    <name evidence="3" type="ORF">EGK74_09010</name>
</gene>
<evidence type="ECO:0000313" key="3">
    <source>
        <dbReference type="EMBL" id="RPD85984.1"/>
    </source>
</evidence>
<dbReference type="InterPro" id="IPR005572">
    <property type="entry name" value="Anti-sigma_E_RseA_N"/>
</dbReference>
<evidence type="ECO:0000313" key="4">
    <source>
        <dbReference type="Proteomes" id="UP000272412"/>
    </source>
</evidence>
<dbReference type="AlphaFoldDB" id="A0A3N4MQ72"/>
<comment type="caution">
    <text evidence="3">The sequence shown here is derived from an EMBL/GenBank/DDBJ whole genome shotgun (WGS) entry which is preliminary data.</text>
</comment>
<dbReference type="Pfam" id="PF03872">
    <property type="entry name" value="RseA_N"/>
    <property type="match status" value="1"/>
</dbReference>
<evidence type="ECO:0000259" key="2">
    <source>
        <dbReference type="Pfam" id="PF03872"/>
    </source>
</evidence>
<keyword evidence="1" id="KW-0472">Membrane</keyword>
<keyword evidence="1" id="KW-1133">Transmembrane helix</keyword>